<evidence type="ECO:0000256" key="1">
    <source>
        <dbReference type="ARBA" id="ARBA00001695"/>
    </source>
</evidence>
<dbReference type="GO" id="GO:0031218">
    <property type="term" value="F:arabinogalactan endo-1,4-beta-galactosidase activity"/>
    <property type="evidence" value="ECO:0007669"/>
    <property type="project" value="UniProtKB-EC"/>
</dbReference>
<protein>
    <recommendedName>
        <fullName evidence="3 6">Arabinogalactan endo-beta-1,4-galactanase</fullName>
        <ecNumber evidence="3 6">3.2.1.89</ecNumber>
    </recommendedName>
</protein>
<gene>
    <name evidence="7" type="ORF">KVT40_009001</name>
</gene>
<dbReference type="Proteomes" id="UP000809789">
    <property type="component" value="Unassembled WGS sequence"/>
</dbReference>
<name>A0A8K0KY49_9PEZI</name>
<dbReference type="Pfam" id="PF07745">
    <property type="entry name" value="Glyco_hydro_53"/>
    <property type="match status" value="1"/>
</dbReference>
<evidence type="ECO:0000313" key="7">
    <source>
        <dbReference type="EMBL" id="KAG8624025.1"/>
    </source>
</evidence>
<sequence length="379" mass="41307">MILYVYLPFLIFDSLLTQPPIIKAAMWFSTVITLLSVALGVNAFSKGFDLSSTAAMEQGEHVTWYNTNGQKQPIEAILGANGMNSIRLRLWTGSQYGINYVLPLAQRFSKQGYKIFLDFHLSSTWADPTHQLTPSGWSTTSISSLSTSVRNHVSSTLKALHAGGVDLSMISLGNEIRPGMLFPLGKINNNDFNNVATLWAAARAGVNDATSAGVKRPQVMIHLDNGWDEGTMTWWFKGFFGTGKVKTSDVDALGFSFYPFFGSGATTSNLQKSLNTLASTYKKPLYVVETDWPTACSGKTMSANFPLTTAGQKQWVQSIVKTLQAVPNGLGAGVYYFEPGFVNNTALGSGCESATLFQADWKTWPNTKATAMTSVNMFV</sequence>
<dbReference type="AlphaFoldDB" id="A0A8K0KY49"/>
<evidence type="ECO:0000256" key="5">
    <source>
        <dbReference type="ARBA" id="ARBA00023295"/>
    </source>
</evidence>
<dbReference type="EMBL" id="JAESVG020000010">
    <property type="protein sequence ID" value="KAG8624025.1"/>
    <property type="molecule type" value="Genomic_DNA"/>
</dbReference>
<accession>A0A8K0KY49</accession>
<comment type="caution">
    <text evidence="7">The sequence shown here is derived from an EMBL/GenBank/DDBJ whole genome shotgun (WGS) entry which is preliminary data.</text>
</comment>
<dbReference type="InterPro" id="IPR011683">
    <property type="entry name" value="Glyco_hydro_53"/>
</dbReference>
<keyword evidence="5 6" id="KW-0326">Glycosidase</keyword>
<dbReference type="EC" id="3.2.1.89" evidence="3 6"/>
<keyword evidence="4 6" id="KW-0378">Hydrolase</keyword>
<keyword evidence="8" id="KW-1185">Reference proteome</keyword>
<dbReference type="GO" id="GO:0045490">
    <property type="term" value="P:pectin catabolic process"/>
    <property type="evidence" value="ECO:0007669"/>
    <property type="project" value="TreeGrafter"/>
</dbReference>
<evidence type="ECO:0000313" key="8">
    <source>
        <dbReference type="Proteomes" id="UP000809789"/>
    </source>
</evidence>
<organism evidence="7 8">
    <name type="scientific">Elsinoe batatas</name>
    <dbReference type="NCBI Taxonomy" id="2601811"/>
    <lineage>
        <taxon>Eukaryota</taxon>
        <taxon>Fungi</taxon>
        <taxon>Dikarya</taxon>
        <taxon>Ascomycota</taxon>
        <taxon>Pezizomycotina</taxon>
        <taxon>Dothideomycetes</taxon>
        <taxon>Dothideomycetidae</taxon>
        <taxon>Myriangiales</taxon>
        <taxon>Elsinoaceae</taxon>
        <taxon>Elsinoe</taxon>
    </lineage>
</organism>
<evidence type="ECO:0000256" key="4">
    <source>
        <dbReference type="ARBA" id="ARBA00022801"/>
    </source>
</evidence>
<dbReference type="PANTHER" id="PTHR34983">
    <property type="entry name" value="ARABINOGALACTAN ENDO-BETA-1,4-GALACTANASE A"/>
    <property type="match status" value="1"/>
</dbReference>
<comment type="catalytic activity">
    <reaction evidence="1 6">
        <text>The enzyme specifically hydrolyzes (1-&gt;4)-beta-D-galactosidic linkages in type I arabinogalactans.</text>
        <dbReference type="EC" id="3.2.1.89"/>
    </reaction>
</comment>
<comment type="similarity">
    <text evidence="2 6">Belongs to the glycosyl hydrolase 53 family.</text>
</comment>
<reference evidence="7" key="1">
    <citation type="submission" date="2021-07" db="EMBL/GenBank/DDBJ databases">
        <title>Elsinoe batatas strain:CRI-CJ2 Genome sequencing and assembly.</title>
        <authorList>
            <person name="Huang L."/>
        </authorList>
    </citation>
    <scope>NUCLEOTIDE SEQUENCE</scope>
    <source>
        <strain evidence="7">CRI-CJ2</strain>
    </source>
</reference>
<dbReference type="SUPFAM" id="SSF51445">
    <property type="entry name" value="(Trans)glycosidases"/>
    <property type="match status" value="1"/>
</dbReference>
<dbReference type="GO" id="GO:0015926">
    <property type="term" value="F:glucosidase activity"/>
    <property type="evidence" value="ECO:0007669"/>
    <property type="project" value="InterPro"/>
</dbReference>
<proteinExistence type="inferred from homology"/>
<dbReference type="OrthoDB" id="110914at2759"/>
<dbReference type="Gene3D" id="3.20.20.80">
    <property type="entry name" value="Glycosidases"/>
    <property type="match status" value="1"/>
</dbReference>
<dbReference type="PANTHER" id="PTHR34983:SF1">
    <property type="entry name" value="ARABINOGALACTAN ENDO-BETA-1,4-GALACTANASE A"/>
    <property type="match status" value="1"/>
</dbReference>
<dbReference type="InterPro" id="IPR017853">
    <property type="entry name" value="GH"/>
</dbReference>
<evidence type="ECO:0000256" key="3">
    <source>
        <dbReference type="ARBA" id="ARBA00012556"/>
    </source>
</evidence>
<evidence type="ECO:0000256" key="6">
    <source>
        <dbReference type="RuleBase" id="RU361192"/>
    </source>
</evidence>
<evidence type="ECO:0000256" key="2">
    <source>
        <dbReference type="ARBA" id="ARBA00010687"/>
    </source>
</evidence>